<organism evidence="1 2">
    <name type="scientific">Prunus mume</name>
    <name type="common">Japanese apricot</name>
    <name type="synonym">Armeniaca mume</name>
    <dbReference type="NCBI Taxonomy" id="102107"/>
    <lineage>
        <taxon>Eukaryota</taxon>
        <taxon>Viridiplantae</taxon>
        <taxon>Streptophyta</taxon>
        <taxon>Embryophyta</taxon>
        <taxon>Tracheophyta</taxon>
        <taxon>Spermatophyta</taxon>
        <taxon>Magnoliopsida</taxon>
        <taxon>eudicotyledons</taxon>
        <taxon>Gunneridae</taxon>
        <taxon>Pentapetalae</taxon>
        <taxon>rosids</taxon>
        <taxon>fabids</taxon>
        <taxon>Rosales</taxon>
        <taxon>Rosaceae</taxon>
        <taxon>Amygdaloideae</taxon>
        <taxon>Amygdaleae</taxon>
        <taxon>Prunus</taxon>
    </lineage>
</organism>
<evidence type="ECO:0000313" key="1">
    <source>
        <dbReference type="Proteomes" id="UP000694861"/>
    </source>
</evidence>
<name>A0ABM0PUS8_PRUMU</name>
<sequence>MASRFDHPPSPHHSFKICNSLLKAPALIGANHTSARFCSR</sequence>
<dbReference type="Proteomes" id="UP000694861">
    <property type="component" value="Unplaced"/>
</dbReference>
<proteinExistence type="predicted"/>
<protein>
    <submittedName>
        <fullName evidence="2">Uncharacterized protein LOC103342911</fullName>
    </submittedName>
</protein>
<dbReference type="GeneID" id="103342911"/>
<keyword evidence="1" id="KW-1185">Reference proteome</keyword>
<reference evidence="2" key="2">
    <citation type="submission" date="2025-08" db="UniProtKB">
        <authorList>
            <consortium name="RefSeq"/>
        </authorList>
    </citation>
    <scope>IDENTIFICATION</scope>
</reference>
<evidence type="ECO:0000313" key="2">
    <source>
        <dbReference type="RefSeq" id="XP_008244798.2"/>
    </source>
</evidence>
<gene>
    <name evidence="2" type="primary">LOC103342911</name>
</gene>
<reference evidence="1" key="1">
    <citation type="journal article" date="2012" name="Nat. Commun.">
        <title>The genome of Prunus mume.</title>
        <authorList>
            <person name="Zhang Q."/>
            <person name="Chen W."/>
            <person name="Sun L."/>
            <person name="Zhao F."/>
            <person name="Huang B."/>
            <person name="Yang W."/>
            <person name="Tao Y."/>
            <person name="Wang J."/>
            <person name="Yuan Z."/>
            <person name="Fan G."/>
            <person name="Xing Z."/>
            <person name="Han C."/>
            <person name="Pan H."/>
            <person name="Zhong X."/>
            <person name="Shi W."/>
            <person name="Liang X."/>
            <person name="Du D."/>
            <person name="Sun F."/>
            <person name="Xu Z."/>
            <person name="Hao R."/>
            <person name="Lv T."/>
            <person name="Lv Y."/>
            <person name="Zheng Z."/>
            <person name="Sun M."/>
            <person name="Luo L."/>
            <person name="Cai M."/>
            <person name="Gao Y."/>
            <person name="Wang J."/>
            <person name="Yin Y."/>
            <person name="Xu X."/>
            <person name="Cheng T."/>
            <person name="Wang J."/>
        </authorList>
    </citation>
    <scope>NUCLEOTIDE SEQUENCE [LARGE SCALE GENOMIC DNA]</scope>
</reference>
<dbReference type="RefSeq" id="XP_008244798.2">
    <property type="nucleotide sequence ID" value="XM_008246576.2"/>
</dbReference>
<accession>A0ABM0PUS8</accession>